<dbReference type="EMBL" id="BMLZ01000018">
    <property type="protein sequence ID" value="GGP29983.1"/>
    <property type="molecule type" value="Genomic_DNA"/>
</dbReference>
<protein>
    <recommendedName>
        <fullName evidence="5">Phage virion morphogenesis protein</fullName>
    </recommendedName>
</protein>
<dbReference type="AlphaFoldDB" id="A0AAV4KBN6"/>
<dbReference type="Proteomes" id="UP000630135">
    <property type="component" value="Unassembled WGS sequence"/>
</dbReference>
<reference evidence="3" key="3">
    <citation type="journal article" date="2019" name="Int. J. Syst. Evol. Microbiol.">
        <title>The Global Catalogue of Microorganisms (GCM) 10K type strain sequencing project: providing services to taxonomists for standard genome sequencing and annotation.</title>
        <authorList>
            <consortium name="The Broad Institute Genomics Platform"/>
            <consortium name="The Broad Institute Genome Sequencing Center for Infectious Disease"/>
            <person name="Wu L."/>
            <person name="Ma J."/>
        </authorList>
    </citation>
    <scope>NUCLEOTIDE SEQUENCE [LARGE SCALE GENOMIC DNA]</scope>
    <source>
        <strain evidence="3">CGMCC 1.8884</strain>
    </source>
</reference>
<evidence type="ECO:0000313" key="1">
    <source>
        <dbReference type="EMBL" id="GGI87224.1"/>
    </source>
</evidence>
<name>A0AAV4KBN6_9DEIO</name>
<keyword evidence="3" id="KW-1185">Reference proteome</keyword>
<evidence type="ECO:0000313" key="4">
    <source>
        <dbReference type="Proteomes" id="UP000652720"/>
    </source>
</evidence>
<accession>A0AAV4KBN6</accession>
<dbReference type="InterPro" id="IPR006522">
    <property type="entry name" value="Phage_virion_morphogenesis"/>
</dbReference>
<dbReference type="GeneID" id="59164408"/>
<proteinExistence type="predicted"/>
<comment type="caution">
    <text evidence="1">The sequence shown here is derived from an EMBL/GenBank/DDBJ whole genome shotgun (WGS) entry which is preliminary data.</text>
</comment>
<evidence type="ECO:0000313" key="2">
    <source>
        <dbReference type="EMBL" id="GGP29983.1"/>
    </source>
</evidence>
<reference evidence="1" key="2">
    <citation type="journal article" date="2014" name="Int. J. Syst. Evol. Microbiol.">
        <title>Complete genome sequence of Corynebacterium casei LMG S-19264T (=DSM 44701T), isolated from a smear-ripened cheese.</title>
        <authorList>
            <consortium name="US DOE Joint Genome Institute (JGI-PGF)"/>
            <person name="Walter F."/>
            <person name="Albersmeier A."/>
            <person name="Kalinowski J."/>
            <person name="Ruckert C."/>
        </authorList>
    </citation>
    <scope>NUCLEOTIDE SEQUENCE</scope>
    <source>
        <strain evidence="1">CGMCC 1.8885</strain>
    </source>
</reference>
<dbReference type="Proteomes" id="UP000652720">
    <property type="component" value="Unassembled WGS sequence"/>
</dbReference>
<evidence type="ECO:0008006" key="5">
    <source>
        <dbReference type="Google" id="ProtNLM"/>
    </source>
</evidence>
<dbReference type="EMBL" id="BMMA01000022">
    <property type="protein sequence ID" value="GGI87224.1"/>
    <property type="molecule type" value="Genomic_DNA"/>
</dbReference>
<evidence type="ECO:0000313" key="3">
    <source>
        <dbReference type="Proteomes" id="UP000630135"/>
    </source>
</evidence>
<sequence length="134" mass="15776">MTLFKDLKRQLRDLQNPQTLHDLHNIAGHATHELVLEGFRFERDPYGVPWQPTRRRNPILQDTFTLRNGIAWRADSRGVTVQTSGRANAYAAYHQRGTRKMPRRKFVPDSGELPLAYEQRLRNDFGEYLRQRFG</sequence>
<reference evidence="2" key="1">
    <citation type="journal article" date="2014" name="Int. J. Syst. Evol. Microbiol.">
        <title>Complete genome of a new Firmicutes species belonging to the dominant human colonic microbiota ('Ruminococcus bicirculans') reveals two chromosomes and a selective capacity to utilize plant glucans.</title>
        <authorList>
            <consortium name="NISC Comparative Sequencing Program"/>
            <person name="Wegmann U."/>
            <person name="Louis P."/>
            <person name="Goesmann A."/>
            <person name="Henrissat B."/>
            <person name="Duncan S.H."/>
            <person name="Flint H.J."/>
        </authorList>
    </citation>
    <scope>NUCLEOTIDE SEQUENCE</scope>
    <source>
        <strain evidence="2">CGMCC 1.8884</strain>
    </source>
</reference>
<organism evidence="1 4">
    <name type="scientific">Deinococcus wulumuqiensis</name>
    <dbReference type="NCBI Taxonomy" id="980427"/>
    <lineage>
        <taxon>Bacteria</taxon>
        <taxon>Thermotogati</taxon>
        <taxon>Deinococcota</taxon>
        <taxon>Deinococci</taxon>
        <taxon>Deinococcales</taxon>
        <taxon>Deinococcaceae</taxon>
        <taxon>Deinococcus</taxon>
    </lineage>
</organism>
<dbReference type="Pfam" id="PF05069">
    <property type="entry name" value="Phage_tail_S"/>
    <property type="match status" value="1"/>
</dbReference>
<dbReference type="RefSeq" id="WP_043826345.1">
    <property type="nucleotide sequence ID" value="NZ_BMLZ01000018.1"/>
</dbReference>
<gene>
    <name evidence="2" type="ORF">GCM10008021_16340</name>
    <name evidence="1" type="ORF">GCM10010914_22100</name>
</gene>
<reference evidence="1" key="4">
    <citation type="submission" date="2023-08" db="EMBL/GenBank/DDBJ databases">
        <authorList>
            <person name="Sun Q."/>
            <person name="Zhou Y."/>
        </authorList>
    </citation>
    <scope>NUCLEOTIDE SEQUENCE</scope>
    <source>
        <strain evidence="2">CGMCC 1.8884</strain>
        <strain evidence="1">CGMCC 1.8885</strain>
    </source>
</reference>